<keyword evidence="2" id="KW-0326">Glycosidase</keyword>
<dbReference type="InterPro" id="IPR023186">
    <property type="entry name" value="IUNH"/>
</dbReference>
<dbReference type="EMBL" id="UINC01013471">
    <property type="protein sequence ID" value="SVA58180.1"/>
    <property type="molecule type" value="Genomic_DNA"/>
</dbReference>
<protein>
    <recommendedName>
        <fullName evidence="3">Inosine/uridine-preferring nucleoside hydrolase domain-containing protein</fullName>
    </recommendedName>
</protein>
<sequence>MASQIMESITMDGRKIILDCDPGHDDAIAILMTLASPEELDLLGLTCVGGNVSLDMTSRNALKVCELAGFTNIAVYSGCERPMVRQLSTAENVHGKSGLDLPGGTVLPEPTMSLRSQHAVDFIIDTLMTESTGTITLCPTGPLTNIAVAMIREPEIIPRIQEIVFMGGSAINPGNTTPAAEFNIYVDPHAAHVVLSSGVKLVMMGLDVTHQVQVTPSRLQTIKTLGRRVSQTVADLITFYGSFDLEQWGMEGAALHDPCVIAYLLDKDIFTLKHVNVEVETNDGLALGETVADWKFVTDRPLNCHVAYQADADRFFELLNDRLLNLP</sequence>
<proteinExistence type="predicted"/>
<dbReference type="InterPro" id="IPR001910">
    <property type="entry name" value="Inosine/uridine_hydrolase_dom"/>
</dbReference>
<dbReference type="InterPro" id="IPR015910">
    <property type="entry name" value="I/U_nuclsd_hydro_CS"/>
</dbReference>
<reference evidence="4" key="1">
    <citation type="submission" date="2018-05" db="EMBL/GenBank/DDBJ databases">
        <authorList>
            <person name="Lanie J.A."/>
            <person name="Ng W.-L."/>
            <person name="Kazmierczak K.M."/>
            <person name="Andrzejewski T.M."/>
            <person name="Davidsen T.M."/>
            <person name="Wayne K.J."/>
            <person name="Tettelin H."/>
            <person name="Glass J.I."/>
            <person name="Rusch D."/>
            <person name="Podicherti R."/>
            <person name="Tsui H.-C.T."/>
            <person name="Winkler M.E."/>
        </authorList>
    </citation>
    <scope>NUCLEOTIDE SEQUENCE</scope>
</reference>
<dbReference type="InterPro" id="IPR036452">
    <property type="entry name" value="Ribo_hydro-like"/>
</dbReference>
<dbReference type="GO" id="GO:0006152">
    <property type="term" value="P:purine nucleoside catabolic process"/>
    <property type="evidence" value="ECO:0007669"/>
    <property type="project" value="TreeGrafter"/>
</dbReference>
<evidence type="ECO:0000259" key="3">
    <source>
        <dbReference type="Pfam" id="PF01156"/>
    </source>
</evidence>
<name>A0A381X0F3_9ZZZZ</name>
<dbReference type="GO" id="GO:0008477">
    <property type="term" value="F:purine nucleosidase activity"/>
    <property type="evidence" value="ECO:0007669"/>
    <property type="project" value="TreeGrafter"/>
</dbReference>
<dbReference type="Pfam" id="PF01156">
    <property type="entry name" value="IU_nuc_hydro"/>
    <property type="match status" value="1"/>
</dbReference>
<dbReference type="GO" id="GO:0045437">
    <property type="term" value="F:uridine nucleosidase activity"/>
    <property type="evidence" value="ECO:0007669"/>
    <property type="project" value="UniProtKB-ARBA"/>
</dbReference>
<evidence type="ECO:0000313" key="4">
    <source>
        <dbReference type="EMBL" id="SVA58180.1"/>
    </source>
</evidence>
<gene>
    <name evidence="4" type="ORF">METZ01_LOCUS111034</name>
</gene>
<dbReference type="PROSITE" id="PS01247">
    <property type="entry name" value="IUNH"/>
    <property type="match status" value="1"/>
</dbReference>
<dbReference type="CDD" id="cd02651">
    <property type="entry name" value="nuc_hydro_IU_UC_XIUA"/>
    <property type="match status" value="1"/>
</dbReference>
<evidence type="ECO:0000256" key="1">
    <source>
        <dbReference type="ARBA" id="ARBA00022801"/>
    </source>
</evidence>
<organism evidence="4">
    <name type="scientific">marine metagenome</name>
    <dbReference type="NCBI Taxonomy" id="408172"/>
    <lineage>
        <taxon>unclassified sequences</taxon>
        <taxon>metagenomes</taxon>
        <taxon>ecological metagenomes</taxon>
    </lineage>
</organism>
<feature type="domain" description="Inosine/uridine-preferring nucleoside hydrolase" evidence="3">
    <location>
        <begin position="16"/>
        <end position="317"/>
    </location>
</feature>
<keyword evidence="1" id="KW-0378">Hydrolase</keyword>
<dbReference type="Gene3D" id="3.90.245.10">
    <property type="entry name" value="Ribonucleoside hydrolase-like"/>
    <property type="match status" value="1"/>
</dbReference>
<dbReference type="PANTHER" id="PTHR12304:SF4">
    <property type="entry name" value="URIDINE NUCLEOSIDASE"/>
    <property type="match status" value="1"/>
</dbReference>
<evidence type="ECO:0000256" key="2">
    <source>
        <dbReference type="ARBA" id="ARBA00023295"/>
    </source>
</evidence>
<accession>A0A381X0F3</accession>
<dbReference type="SUPFAM" id="SSF53590">
    <property type="entry name" value="Nucleoside hydrolase"/>
    <property type="match status" value="1"/>
</dbReference>
<dbReference type="AlphaFoldDB" id="A0A381X0F3"/>
<dbReference type="PANTHER" id="PTHR12304">
    <property type="entry name" value="INOSINE-URIDINE PREFERRING NUCLEOSIDE HYDROLASE"/>
    <property type="match status" value="1"/>
</dbReference>
<dbReference type="GO" id="GO:0005829">
    <property type="term" value="C:cytosol"/>
    <property type="evidence" value="ECO:0007669"/>
    <property type="project" value="TreeGrafter"/>
</dbReference>